<sequence>MAPSTAPEAASSNPGRIAVVPATADRFDDVARVLNPNGREQACWCMHWRAPAKEDVTTRGERLRDLTGQEPAPGMLAYLGPGSGTGSGTGSGLGAGSGGAGSEPGSSPGENPEVAGWLGFSRRSAAQSLQRSRVLPTGEPETWPTTWVFMCVTVRAGFRRQGVARALLDAGVAYAAEHGATALDAFPVEPEAGRRVPVSAAFVGTVAMFERAGFDRLAPTDATSGRLTRWHMRRELTAA</sequence>
<comment type="caution">
    <text evidence="3">The sequence shown here is derived from an EMBL/GenBank/DDBJ whole genome shotgun (WGS) entry which is preliminary data.</text>
</comment>
<reference evidence="3 4" key="1">
    <citation type="submission" date="2020-07" db="EMBL/GenBank/DDBJ databases">
        <title>Sequencing the genomes of 1000 actinobacteria strains.</title>
        <authorList>
            <person name="Klenk H.-P."/>
        </authorList>
    </citation>
    <scope>NUCLEOTIDE SEQUENCE [LARGE SCALE GENOMIC DNA]</scope>
    <source>
        <strain evidence="3 4">DSM 44121</strain>
    </source>
</reference>
<dbReference type="EMBL" id="JACGWV010000001">
    <property type="protein sequence ID" value="MBA8807454.1"/>
    <property type="molecule type" value="Genomic_DNA"/>
</dbReference>
<feature type="compositionally biased region" description="Gly residues" evidence="1">
    <location>
        <begin position="81"/>
        <end position="102"/>
    </location>
</feature>
<dbReference type="Gene3D" id="3.40.630.30">
    <property type="match status" value="1"/>
</dbReference>
<name>A0A7W3J796_9MICO</name>
<feature type="domain" description="N-acetyltransferase" evidence="2">
    <location>
        <begin position="111"/>
        <end position="185"/>
    </location>
</feature>
<dbReference type="InterPro" id="IPR016181">
    <property type="entry name" value="Acyl_CoA_acyltransferase"/>
</dbReference>
<proteinExistence type="predicted"/>
<evidence type="ECO:0000313" key="4">
    <source>
        <dbReference type="Proteomes" id="UP000540568"/>
    </source>
</evidence>
<feature type="region of interest" description="Disordered" evidence="1">
    <location>
        <begin position="66"/>
        <end position="115"/>
    </location>
</feature>
<accession>A0A7W3J796</accession>
<keyword evidence="3" id="KW-0808">Transferase</keyword>
<dbReference type="AlphaFoldDB" id="A0A7W3J796"/>
<evidence type="ECO:0000259" key="2">
    <source>
        <dbReference type="Pfam" id="PF00583"/>
    </source>
</evidence>
<protein>
    <submittedName>
        <fullName evidence="3">GNAT superfamily N-acetyltransferase</fullName>
    </submittedName>
</protein>
<dbReference type="Pfam" id="PF00583">
    <property type="entry name" value="Acetyltransf_1"/>
    <property type="match status" value="1"/>
</dbReference>
<dbReference type="InterPro" id="IPR000182">
    <property type="entry name" value="GNAT_dom"/>
</dbReference>
<gene>
    <name evidence="3" type="ORF">FHX71_001396</name>
</gene>
<dbReference type="Proteomes" id="UP000540568">
    <property type="component" value="Unassembled WGS sequence"/>
</dbReference>
<organism evidence="3 4">
    <name type="scientific">Promicromonospora sukumoe</name>
    <dbReference type="NCBI Taxonomy" id="88382"/>
    <lineage>
        <taxon>Bacteria</taxon>
        <taxon>Bacillati</taxon>
        <taxon>Actinomycetota</taxon>
        <taxon>Actinomycetes</taxon>
        <taxon>Micrococcales</taxon>
        <taxon>Promicromonosporaceae</taxon>
        <taxon>Promicromonospora</taxon>
    </lineage>
</organism>
<dbReference type="CDD" id="cd04301">
    <property type="entry name" value="NAT_SF"/>
    <property type="match status" value="1"/>
</dbReference>
<evidence type="ECO:0000256" key="1">
    <source>
        <dbReference type="SAM" id="MobiDB-lite"/>
    </source>
</evidence>
<dbReference type="GO" id="GO:0016747">
    <property type="term" value="F:acyltransferase activity, transferring groups other than amino-acyl groups"/>
    <property type="evidence" value="ECO:0007669"/>
    <property type="project" value="InterPro"/>
</dbReference>
<dbReference type="RefSeq" id="WP_182615025.1">
    <property type="nucleotide sequence ID" value="NZ_BAAATF010000007.1"/>
</dbReference>
<keyword evidence="4" id="KW-1185">Reference proteome</keyword>
<evidence type="ECO:0000313" key="3">
    <source>
        <dbReference type="EMBL" id="MBA8807454.1"/>
    </source>
</evidence>
<dbReference type="SUPFAM" id="SSF55729">
    <property type="entry name" value="Acyl-CoA N-acyltransferases (Nat)"/>
    <property type="match status" value="1"/>
</dbReference>